<dbReference type="Gene3D" id="2.60.40.1660">
    <property type="entry name" value="Na, k-atpase alpha subunit"/>
    <property type="match status" value="1"/>
</dbReference>
<comment type="similarity">
    <text evidence="2">Belongs to the X(+)/potassium ATPases subunit beta family.</text>
</comment>
<dbReference type="AlphaFoldDB" id="A0AAV7JUR7"/>
<gene>
    <name evidence="8" type="ORF">LOD99_4501</name>
</gene>
<dbReference type="EMBL" id="JAKMXF010000300">
    <property type="protein sequence ID" value="KAI6651956.1"/>
    <property type="molecule type" value="Genomic_DNA"/>
</dbReference>
<dbReference type="GO" id="GO:0005890">
    <property type="term" value="C:sodium:potassium-exchanging ATPase complex"/>
    <property type="evidence" value="ECO:0007669"/>
    <property type="project" value="InterPro"/>
</dbReference>
<feature type="transmembrane region" description="Helical" evidence="7">
    <location>
        <begin position="39"/>
        <end position="67"/>
    </location>
</feature>
<keyword evidence="3 7" id="KW-0812">Transmembrane</keyword>
<evidence type="ECO:0000256" key="4">
    <source>
        <dbReference type="ARBA" id="ARBA00022968"/>
    </source>
</evidence>
<evidence type="ECO:0000256" key="1">
    <source>
        <dbReference type="ARBA" id="ARBA00004606"/>
    </source>
</evidence>
<evidence type="ECO:0000313" key="8">
    <source>
        <dbReference type="EMBL" id="KAI6651956.1"/>
    </source>
</evidence>
<protein>
    <submittedName>
        <fullName evidence="8">Uncharacterized protein</fullName>
    </submittedName>
</protein>
<comment type="subcellular location">
    <subcellularLocation>
        <location evidence="1">Membrane</location>
        <topology evidence="1">Single-pass type II membrane protein</topology>
    </subcellularLocation>
</comment>
<keyword evidence="5 7" id="KW-1133">Transmembrane helix</keyword>
<reference evidence="8 9" key="1">
    <citation type="journal article" date="2023" name="BMC Biol.">
        <title>The compact genome of the sponge Oopsacas minuta (Hexactinellida) is lacking key metazoan core genes.</title>
        <authorList>
            <person name="Santini S."/>
            <person name="Schenkelaars Q."/>
            <person name="Jourda C."/>
            <person name="Duchesne M."/>
            <person name="Belahbib H."/>
            <person name="Rocher C."/>
            <person name="Selva M."/>
            <person name="Riesgo A."/>
            <person name="Vervoort M."/>
            <person name="Leys S.P."/>
            <person name="Kodjabachian L."/>
            <person name="Le Bivic A."/>
            <person name="Borchiellini C."/>
            <person name="Claverie J.M."/>
            <person name="Renard E."/>
        </authorList>
    </citation>
    <scope>NUCLEOTIDE SEQUENCE [LARGE SCALE GENOMIC DNA]</scope>
    <source>
        <strain evidence="8">SPO-2</strain>
    </source>
</reference>
<dbReference type="Pfam" id="PF00287">
    <property type="entry name" value="Na_K-ATPase"/>
    <property type="match status" value="1"/>
</dbReference>
<accession>A0AAV7JUR7</accession>
<proteinExistence type="inferred from homology"/>
<organism evidence="8 9">
    <name type="scientific">Oopsacas minuta</name>
    <dbReference type="NCBI Taxonomy" id="111878"/>
    <lineage>
        <taxon>Eukaryota</taxon>
        <taxon>Metazoa</taxon>
        <taxon>Porifera</taxon>
        <taxon>Hexactinellida</taxon>
        <taxon>Hexasterophora</taxon>
        <taxon>Lyssacinosida</taxon>
        <taxon>Leucopsacidae</taxon>
        <taxon>Oopsacas</taxon>
    </lineage>
</organism>
<dbReference type="InterPro" id="IPR038702">
    <property type="entry name" value="Na/K_ATPase_sub_beta_sf"/>
</dbReference>
<evidence type="ECO:0000256" key="2">
    <source>
        <dbReference type="ARBA" id="ARBA00005876"/>
    </source>
</evidence>
<sequence length="265" mass="29854">MLVSYLNILKQRVTSYKKSLNEISLSDIIHFLDVWGKRLAFYCGFYCSMGIFLILHILVFMCIAWQYPLPLNAGYNLGYTNYPNSKFHLSSSPEKLELTLQNGTLLTNGGYSFETISEFVNDTKSTNCTCSYNKNSNKKCVLVSLNKVILWKPQLVDLKLAFQDYLPLDCNITSQHYNLTVSTCAPGIPLSLNNTNGRSYPFISQPNYIKPKLAVEIDFSNYSMDTGISAGQNLKFEMDCQLRACAGISSIHCPITLYMPISIST</sequence>
<comment type="caution">
    <text evidence="8">The sequence shown here is derived from an EMBL/GenBank/DDBJ whole genome shotgun (WGS) entry which is preliminary data.</text>
</comment>
<evidence type="ECO:0000256" key="7">
    <source>
        <dbReference type="SAM" id="Phobius"/>
    </source>
</evidence>
<evidence type="ECO:0000256" key="3">
    <source>
        <dbReference type="ARBA" id="ARBA00022692"/>
    </source>
</evidence>
<keyword evidence="4" id="KW-0735">Signal-anchor</keyword>
<dbReference type="GO" id="GO:0006814">
    <property type="term" value="P:sodium ion transport"/>
    <property type="evidence" value="ECO:0007669"/>
    <property type="project" value="InterPro"/>
</dbReference>
<keyword evidence="9" id="KW-1185">Reference proteome</keyword>
<dbReference type="GO" id="GO:0006813">
    <property type="term" value="P:potassium ion transport"/>
    <property type="evidence" value="ECO:0007669"/>
    <property type="project" value="InterPro"/>
</dbReference>
<dbReference type="InterPro" id="IPR000402">
    <property type="entry name" value="Na/K_ATPase_sub_beta"/>
</dbReference>
<dbReference type="Proteomes" id="UP001165289">
    <property type="component" value="Unassembled WGS sequence"/>
</dbReference>
<evidence type="ECO:0000313" key="9">
    <source>
        <dbReference type="Proteomes" id="UP001165289"/>
    </source>
</evidence>
<keyword evidence="6 7" id="KW-0472">Membrane</keyword>
<evidence type="ECO:0000256" key="5">
    <source>
        <dbReference type="ARBA" id="ARBA00022989"/>
    </source>
</evidence>
<name>A0AAV7JUR7_9METZ</name>
<evidence type="ECO:0000256" key="6">
    <source>
        <dbReference type="ARBA" id="ARBA00023136"/>
    </source>
</evidence>